<comment type="subunit">
    <text evidence="1">Homotetramer.</text>
</comment>
<dbReference type="AlphaFoldDB" id="A0A6A6TXS6"/>
<keyword evidence="10" id="KW-1185">Reference proteome</keyword>
<keyword evidence="4" id="KW-0223">Dioxygenase</keyword>
<evidence type="ECO:0000313" key="10">
    <source>
        <dbReference type="Proteomes" id="UP000799302"/>
    </source>
</evidence>
<accession>A0A6A6TXS6</accession>
<feature type="binding site" description="axial binding residue" evidence="7">
    <location>
        <position position="373"/>
    </location>
    <ligand>
        <name>heme b</name>
        <dbReference type="ChEBI" id="CHEBI:60344"/>
    </ligand>
    <ligandPart>
        <name>Fe</name>
        <dbReference type="ChEBI" id="CHEBI:18248"/>
    </ligandPart>
</feature>
<name>A0A6A6TXS6_9PEZI</name>
<proteinExistence type="predicted"/>
<dbReference type="GO" id="GO:0006631">
    <property type="term" value="P:fatty acid metabolic process"/>
    <property type="evidence" value="ECO:0007669"/>
    <property type="project" value="UniProtKB-ARBA"/>
</dbReference>
<dbReference type="Gene3D" id="1.10.630.10">
    <property type="entry name" value="Cytochrome P450"/>
    <property type="match status" value="1"/>
</dbReference>
<dbReference type="GO" id="GO:0016705">
    <property type="term" value="F:oxidoreductase activity, acting on paired donors, with incorporation or reduction of molecular oxygen"/>
    <property type="evidence" value="ECO:0007669"/>
    <property type="project" value="InterPro"/>
</dbReference>
<keyword evidence="9" id="KW-0575">Peroxidase</keyword>
<evidence type="ECO:0000256" key="4">
    <source>
        <dbReference type="ARBA" id="ARBA00022964"/>
    </source>
</evidence>
<dbReference type="CDD" id="cd09817">
    <property type="entry name" value="linoleate_diol_synthase_like"/>
    <property type="match status" value="1"/>
</dbReference>
<evidence type="ECO:0000256" key="2">
    <source>
        <dbReference type="ARBA" id="ARBA00022617"/>
    </source>
</evidence>
<evidence type="ECO:0000256" key="8">
    <source>
        <dbReference type="SAM" id="MobiDB-lite"/>
    </source>
</evidence>
<dbReference type="InterPro" id="IPR001128">
    <property type="entry name" value="Cyt_P450"/>
</dbReference>
<dbReference type="Proteomes" id="UP000799302">
    <property type="component" value="Unassembled WGS sequence"/>
</dbReference>
<dbReference type="Gene3D" id="1.10.640.10">
    <property type="entry name" value="Haem peroxidase domain superfamily, animal type"/>
    <property type="match status" value="1"/>
</dbReference>
<dbReference type="Pfam" id="PF00067">
    <property type="entry name" value="p450"/>
    <property type="match status" value="1"/>
</dbReference>
<sequence>MATQSKFKSLMGTIKRRPTKNADGRNDAQAAESVGASTTKQTSILHDLTHMNLKDRHTIAGALTSLASGEPMDDKKLLLENGVSMLQSFPLNSSLSSTISDGFIAMLWGDLPHPAPTLAGPTARYRRHDGGNNSPWHPEMGKAGSPYARNVPPTKPKGPNLPDVESVYDALLRREGPFRKHPSGLNRMFFSFATVVIHECFQTSRDKKTPFINDTSSYVDLSTVYGNTEKEQVRVRTYEDGFIYPDSVASERIMMMPPGVVAVAVLFSRNHNHIVENLLSINEDGKYKKLDQLNAEEKKAQDEDLFQLARNINVGFFASCVLRDYVAAILNTPRANSEWSLSLGKEIKQMGKRVERGSGNVVSVEFAVLYHWHAALSAADEKWMAGLIENEFGKIDMEDVTEEMFTTIMMKYGHKLRTTLPKNWTFGGLERKADGKFDDAELAKVIKDCVEEPAHEFGAHGTPLSLKIVDIMGQLQARNVFNVCTLNEFRRYLNLKAYSSFEEWNPDKEVARSAELLYGHIENMELYPGLMAECTKPAIPGSGVCPGQTTGRGILDDAVSLVRGDRFLSYDFNANTLTHWGSSTLAEGAPGSYGGMLPRLIFGGLPGEFTGTSPYALLPFYTPEAAKDILKGNNVLGQYDLVRPLPGMEILSVQTHEGCKTALADIDGFREFSKPILQHTATNGKSNGVTNGNSNGVTNGVNGASHTPEERSPALQKAFFEEGFEKNVSEFFSSHTTRLIEKNSLHFVKGRKSFDVVRDVTNIVPILWLADRFAIPLKTAEHPKGLLSIYETFNAFLVLHLYKHFNIDPGHEWKLREGATQAAGLIRPIFETHLKTQHGVREKVVDRLAKGSAFEVGPHADRLYHGLINTKAPVSDLAGDLLDVATPIAGTLSQQAALLIDLFLSEGYESYKARIVELATSPSTPATERELQGFVYEGMRHAGAVPGIPRIAAKDITFSDGARGPVTIKAGRTVLVATSKAAMDPVAFPEPEKLNPHRDISEYALLGEGVKVGFHQGLFGAALAATLREVFKLKGIRRAKGKLGKFSIVEREVAGIKLRTYLDASSRENPVPTSLTLEYDA</sequence>
<feature type="region of interest" description="Disordered" evidence="8">
    <location>
        <begin position="1"/>
        <end position="38"/>
    </location>
</feature>
<keyword evidence="3 7" id="KW-0479">Metal-binding</keyword>
<dbReference type="GO" id="GO:0004497">
    <property type="term" value="F:monooxygenase activity"/>
    <property type="evidence" value="ECO:0007669"/>
    <property type="project" value="InterPro"/>
</dbReference>
<dbReference type="InterPro" id="IPR019791">
    <property type="entry name" value="Haem_peroxidase_animal"/>
</dbReference>
<reference evidence="9" key="1">
    <citation type="journal article" date="2020" name="Stud. Mycol.">
        <title>101 Dothideomycetes genomes: a test case for predicting lifestyles and emergence of pathogens.</title>
        <authorList>
            <person name="Haridas S."/>
            <person name="Albert R."/>
            <person name="Binder M."/>
            <person name="Bloem J."/>
            <person name="Labutti K."/>
            <person name="Salamov A."/>
            <person name="Andreopoulos B."/>
            <person name="Baker S."/>
            <person name="Barry K."/>
            <person name="Bills G."/>
            <person name="Bluhm B."/>
            <person name="Cannon C."/>
            <person name="Castanera R."/>
            <person name="Culley D."/>
            <person name="Daum C."/>
            <person name="Ezra D."/>
            <person name="Gonzalez J."/>
            <person name="Henrissat B."/>
            <person name="Kuo A."/>
            <person name="Liang C."/>
            <person name="Lipzen A."/>
            <person name="Lutzoni F."/>
            <person name="Magnuson J."/>
            <person name="Mondo S."/>
            <person name="Nolan M."/>
            <person name="Ohm R."/>
            <person name="Pangilinan J."/>
            <person name="Park H.-J."/>
            <person name="Ramirez L."/>
            <person name="Alfaro M."/>
            <person name="Sun H."/>
            <person name="Tritt A."/>
            <person name="Yoshinaga Y."/>
            <person name="Zwiers L.-H."/>
            <person name="Turgeon B."/>
            <person name="Goodwin S."/>
            <person name="Spatafora J."/>
            <person name="Crous P."/>
            <person name="Grigoriev I."/>
        </authorList>
    </citation>
    <scope>NUCLEOTIDE SEQUENCE</scope>
    <source>
        <strain evidence="9">CBS 115976</strain>
    </source>
</reference>
<evidence type="ECO:0000256" key="5">
    <source>
        <dbReference type="ARBA" id="ARBA00023002"/>
    </source>
</evidence>
<dbReference type="PANTHER" id="PTHR11903">
    <property type="entry name" value="PROSTAGLANDIN G/H SYNTHASE"/>
    <property type="match status" value="1"/>
</dbReference>
<evidence type="ECO:0000256" key="3">
    <source>
        <dbReference type="ARBA" id="ARBA00022723"/>
    </source>
</evidence>
<dbReference type="InterPro" id="IPR034812">
    <property type="entry name" value="Ppo-like_N"/>
</dbReference>
<dbReference type="EMBL" id="MU004244">
    <property type="protein sequence ID" value="KAF2663783.1"/>
    <property type="molecule type" value="Genomic_DNA"/>
</dbReference>
<dbReference type="PROSITE" id="PS50292">
    <property type="entry name" value="PEROXIDASE_3"/>
    <property type="match status" value="1"/>
</dbReference>
<dbReference type="GO" id="GO:0005506">
    <property type="term" value="F:iron ion binding"/>
    <property type="evidence" value="ECO:0007669"/>
    <property type="project" value="InterPro"/>
</dbReference>
<evidence type="ECO:0000256" key="6">
    <source>
        <dbReference type="ARBA" id="ARBA00023004"/>
    </source>
</evidence>
<dbReference type="InterPro" id="IPR037120">
    <property type="entry name" value="Haem_peroxidase_sf_animal"/>
</dbReference>
<dbReference type="PANTHER" id="PTHR11903:SF37">
    <property type="entry name" value="PSI-PRODUCING OXYGENASE A"/>
    <property type="match status" value="1"/>
</dbReference>
<dbReference type="GO" id="GO:0006979">
    <property type="term" value="P:response to oxidative stress"/>
    <property type="evidence" value="ECO:0007669"/>
    <property type="project" value="InterPro"/>
</dbReference>
<organism evidence="9 10">
    <name type="scientific">Microthyrium microscopicum</name>
    <dbReference type="NCBI Taxonomy" id="703497"/>
    <lineage>
        <taxon>Eukaryota</taxon>
        <taxon>Fungi</taxon>
        <taxon>Dikarya</taxon>
        <taxon>Ascomycota</taxon>
        <taxon>Pezizomycotina</taxon>
        <taxon>Dothideomycetes</taxon>
        <taxon>Dothideomycetes incertae sedis</taxon>
        <taxon>Microthyriales</taxon>
        <taxon>Microthyriaceae</taxon>
        <taxon>Microthyrium</taxon>
    </lineage>
</organism>
<feature type="compositionally biased region" description="Low complexity" evidence="8">
    <location>
        <begin position="682"/>
        <end position="703"/>
    </location>
</feature>
<dbReference type="OrthoDB" id="823504at2759"/>
<evidence type="ECO:0000256" key="7">
    <source>
        <dbReference type="PIRSR" id="PIRSR619791-2"/>
    </source>
</evidence>
<evidence type="ECO:0000313" key="9">
    <source>
        <dbReference type="EMBL" id="KAF2663783.1"/>
    </source>
</evidence>
<keyword evidence="6 7" id="KW-0408">Iron</keyword>
<dbReference type="GO" id="GO:0051213">
    <property type="term" value="F:dioxygenase activity"/>
    <property type="evidence" value="ECO:0007669"/>
    <property type="project" value="UniProtKB-KW"/>
</dbReference>
<dbReference type="PRINTS" id="PR00457">
    <property type="entry name" value="ANPEROXIDASE"/>
</dbReference>
<dbReference type="SUPFAM" id="SSF48264">
    <property type="entry name" value="Cytochrome P450"/>
    <property type="match status" value="1"/>
</dbReference>
<dbReference type="GO" id="GO:0020037">
    <property type="term" value="F:heme binding"/>
    <property type="evidence" value="ECO:0007669"/>
    <property type="project" value="InterPro"/>
</dbReference>
<keyword evidence="5" id="KW-0560">Oxidoreductase</keyword>
<protein>
    <submittedName>
        <fullName evidence="9">Heme peroxidase</fullName>
    </submittedName>
</protein>
<feature type="region of interest" description="Disordered" evidence="8">
    <location>
        <begin position="680"/>
        <end position="709"/>
    </location>
</feature>
<dbReference type="GO" id="GO:0004601">
    <property type="term" value="F:peroxidase activity"/>
    <property type="evidence" value="ECO:0007669"/>
    <property type="project" value="UniProtKB-KW"/>
</dbReference>
<keyword evidence="2 7" id="KW-0349">Heme</keyword>
<dbReference type="InterPro" id="IPR010255">
    <property type="entry name" value="Haem_peroxidase_sf"/>
</dbReference>
<dbReference type="InterPro" id="IPR036396">
    <property type="entry name" value="Cyt_P450_sf"/>
</dbReference>
<dbReference type="Pfam" id="PF03098">
    <property type="entry name" value="An_peroxidase"/>
    <property type="match status" value="2"/>
</dbReference>
<dbReference type="InterPro" id="IPR050783">
    <property type="entry name" value="Oxylipin_biosynth_metab"/>
</dbReference>
<gene>
    <name evidence="9" type="ORF">BT63DRAFT_112030</name>
</gene>
<dbReference type="SUPFAM" id="SSF48113">
    <property type="entry name" value="Heme-dependent peroxidases"/>
    <property type="match status" value="1"/>
</dbReference>
<evidence type="ECO:0000256" key="1">
    <source>
        <dbReference type="ARBA" id="ARBA00011881"/>
    </source>
</evidence>